<dbReference type="AlphaFoldDB" id="A0A7X2MWC5"/>
<evidence type="ECO:0000313" key="1">
    <source>
        <dbReference type="EMBL" id="MSR90266.1"/>
    </source>
</evidence>
<gene>
    <name evidence="1" type="ORF">FYJ33_02235</name>
</gene>
<organism evidence="1 2">
    <name type="scientific">Inconstantimicrobium porci</name>
    <dbReference type="NCBI Taxonomy" id="2652291"/>
    <lineage>
        <taxon>Bacteria</taxon>
        <taxon>Bacillati</taxon>
        <taxon>Bacillota</taxon>
        <taxon>Clostridia</taxon>
        <taxon>Eubacteriales</taxon>
        <taxon>Clostridiaceae</taxon>
        <taxon>Inconstantimicrobium</taxon>
    </lineage>
</organism>
<protein>
    <submittedName>
        <fullName evidence="1">Uncharacterized protein</fullName>
    </submittedName>
</protein>
<dbReference type="Proteomes" id="UP000460287">
    <property type="component" value="Unassembled WGS sequence"/>
</dbReference>
<comment type="caution">
    <text evidence="1">The sequence shown here is derived from an EMBL/GenBank/DDBJ whole genome shotgun (WGS) entry which is preliminary data.</text>
</comment>
<name>A0A7X2MWC5_9CLOT</name>
<dbReference type="EMBL" id="VULX01000001">
    <property type="protein sequence ID" value="MSR90266.1"/>
    <property type="molecule type" value="Genomic_DNA"/>
</dbReference>
<accession>A0A7X2MWC5</accession>
<reference evidence="1 2" key="1">
    <citation type="submission" date="2019-08" db="EMBL/GenBank/DDBJ databases">
        <title>In-depth cultivation of the pig gut microbiome towards novel bacterial diversity and tailored functional studies.</title>
        <authorList>
            <person name="Wylensek D."/>
            <person name="Hitch T.C.A."/>
            <person name="Clavel T."/>
        </authorList>
    </citation>
    <scope>NUCLEOTIDE SEQUENCE [LARGE SCALE GENOMIC DNA]</scope>
    <source>
        <strain evidence="1 2">WCA-383-APC-5B</strain>
    </source>
</reference>
<keyword evidence="2" id="KW-1185">Reference proteome</keyword>
<proteinExistence type="predicted"/>
<sequence>MEYMDYIKIGLEGEEPLKLILRGRVDKTKEDKVGVVEVVFATLYKKKTEEKINNLINNNDDSESYYMVYSVPFDTDLTKFAHYPSIEIGKEDLL</sequence>
<evidence type="ECO:0000313" key="2">
    <source>
        <dbReference type="Proteomes" id="UP000460287"/>
    </source>
</evidence>